<feature type="transmembrane region" description="Helical" evidence="8">
    <location>
        <begin position="425"/>
        <end position="443"/>
    </location>
</feature>
<keyword evidence="2" id="KW-0813">Transport</keyword>
<keyword evidence="6 8" id="KW-1133">Transmembrane helix</keyword>
<keyword evidence="5 8" id="KW-0812">Transmembrane</keyword>
<evidence type="ECO:0000256" key="1">
    <source>
        <dbReference type="ARBA" id="ARBA00004651"/>
    </source>
</evidence>
<reference evidence="11" key="1">
    <citation type="submission" date="2025-08" db="UniProtKB">
        <authorList>
            <consortium name="RefSeq"/>
        </authorList>
    </citation>
    <scope>IDENTIFICATION</scope>
    <source>
        <tissue evidence="11">Entire body</tissue>
    </source>
</reference>
<feature type="transmembrane region" description="Helical" evidence="8">
    <location>
        <begin position="257"/>
        <end position="282"/>
    </location>
</feature>
<dbReference type="InterPro" id="IPR050549">
    <property type="entry name" value="MFS_Trehalose_Transporter"/>
</dbReference>
<gene>
    <name evidence="11" type="primary">LOC108740453</name>
</gene>
<evidence type="ECO:0000313" key="11">
    <source>
        <dbReference type="RefSeq" id="XP_025833314.1"/>
    </source>
</evidence>
<dbReference type="SUPFAM" id="SSF103473">
    <property type="entry name" value="MFS general substrate transporter"/>
    <property type="match status" value="1"/>
</dbReference>
<dbReference type="InterPro" id="IPR020846">
    <property type="entry name" value="MFS_dom"/>
</dbReference>
<sequence length="459" mass="50241">MLLKYKTSGIRYVQYISSLAAMTTIAAVSTHFVWTSPAVPQLTSANSPIGVTLNSTETSLIASLLFVGVGLGSMFASYPIEYIGRKKTLVVSMVPVTISAIVILCANSAGWLYAARIIAGTSSGLCLSVGPIYNAEISESDIRGRISNFLTIMSMVGNLYGYSVGPFVSYTTFAITLIIIPVVCLFICLFIPESPYYLVKTGKKDEARAVLKKLSSDCSSEEFIDGRLADITQSVKVDMQNKSSFKELFKPDYRKQLVMTVIIRMLMYSSGAYCVFSFLQTIMDLSGSSIPSNYASIGFGALNILAGIVSGQVVDRLGRKPLFVICCLVSAISLFVEGLYFYLYQATDFDVSSLYWLPLTALLVYELFVVVGLLGLPFIIVGEVFPLNVKGRALSLNTFLGAPLGVLAIMTFQPMSEYWGSYVPFWIYGCCCIIGFLYGIFYLPETKGKSLAEIQKQFQ</sequence>
<feature type="transmembrane region" description="Helical" evidence="8">
    <location>
        <begin position="60"/>
        <end position="78"/>
    </location>
</feature>
<dbReference type="RefSeq" id="XP_025833314.1">
    <property type="nucleotide sequence ID" value="XM_025977529.1"/>
</dbReference>
<evidence type="ECO:0000256" key="6">
    <source>
        <dbReference type="ARBA" id="ARBA00022989"/>
    </source>
</evidence>
<protein>
    <submittedName>
        <fullName evidence="11">Facilitated trehalose transporter Tret1-like</fullName>
    </submittedName>
</protein>
<dbReference type="OrthoDB" id="6780603at2759"/>
<evidence type="ECO:0000259" key="9">
    <source>
        <dbReference type="PROSITE" id="PS50850"/>
    </source>
</evidence>
<dbReference type="Gene3D" id="1.20.1250.20">
    <property type="entry name" value="MFS general substrate transporter like domains"/>
    <property type="match status" value="1"/>
</dbReference>
<dbReference type="GO" id="GO:0022857">
    <property type="term" value="F:transmembrane transporter activity"/>
    <property type="evidence" value="ECO:0007669"/>
    <property type="project" value="InterPro"/>
</dbReference>
<dbReference type="InterPro" id="IPR005828">
    <property type="entry name" value="MFS_sugar_transport-like"/>
</dbReference>
<dbReference type="InterPro" id="IPR036259">
    <property type="entry name" value="MFS_trans_sf"/>
</dbReference>
<comment type="subcellular location">
    <subcellularLocation>
        <location evidence="1">Cell membrane</location>
        <topology evidence="1">Multi-pass membrane protein</topology>
    </subcellularLocation>
</comment>
<feature type="transmembrane region" description="Helical" evidence="8">
    <location>
        <begin position="90"/>
        <end position="111"/>
    </location>
</feature>
<keyword evidence="3" id="KW-1003">Cell membrane</keyword>
<evidence type="ECO:0000256" key="2">
    <source>
        <dbReference type="ARBA" id="ARBA00022448"/>
    </source>
</evidence>
<dbReference type="FunFam" id="1.20.1250.20:FF:000218">
    <property type="entry name" value="facilitated trehalose transporter Tret1"/>
    <property type="match status" value="1"/>
</dbReference>
<dbReference type="KEGG" id="apln:108740453"/>
<organism evidence="10 11">
    <name type="scientific">Agrilus planipennis</name>
    <name type="common">Emerald ash borer</name>
    <name type="synonym">Agrilus marcopoli</name>
    <dbReference type="NCBI Taxonomy" id="224129"/>
    <lineage>
        <taxon>Eukaryota</taxon>
        <taxon>Metazoa</taxon>
        <taxon>Ecdysozoa</taxon>
        <taxon>Arthropoda</taxon>
        <taxon>Hexapoda</taxon>
        <taxon>Insecta</taxon>
        <taxon>Pterygota</taxon>
        <taxon>Neoptera</taxon>
        <taxon>Endopterygota</taxon>
        <taxon>Coleoptera</taxon>
        <taxon>Polyphaga</taxon>
        <taxon>Elateriformia</taxon>
        <taxon>Buprestoidea</taxon>
        <taxon>Buprestidae</taxon>
        <taxon>Agrilinae</taxon>
        <taxon>Agrilus</taxon>
    </lineage>
</organism>
<dbReference type="GO" id="GO:0005886">
    <property type="term" value="C:plasma membrane"/>
    <property type="evidence" value="ECO:0007669"/>
    <property type="project" value="UniProtKB-SubCell"/>
</dbReference>
<dbReference type="InParanoid" id="A0A7F5RBG6"/>
<dbReference type="AlphaFoldDB" id="A0A7F5RBG6"/>
<dbReference type="PROSITE" id="PS50850">
    <property type="entry name" value="MFS"/>
    <property type="match status" value="1"/>
</dbReference>
<evidence type="ECO:0000256" key="8">
    <source>
        <dbReference type="SAM" id="Phobius"/>
    </source>
</evidence>
<evidence type="ECO:0000256" key="3">
    <source>
        <dbReference type="ARBA" id="ARBA00022475"/>
    </source>
</evidence>
<dbReference type="PANTHER" id="PTHR48021">
    <property type="match status" value="1"/>
</dbReference>
<feature type="transmembrane region" description="Helical" evidence="8">
    <location>
        <begin position="393"/>
        <end position="413"/>
    </location>
</feature>
<dbReference type="PANTHER" id="PTHR48021:SF46">
    <property type="entry name" value="MAJOR FACILITATOR SUPERFAMILY (MFS) PROFILE DOMAIN-CONTAINING PROTEIN"/>
    <property type="match status" value="1"/>
</dbReference>
<accession>A0A7F5RBG6</accession>
<dbReference type="PROSITE" id="PS00216">
    <property type="entry name" value="SUGAR_TRANSPORT_1"/>
    <property type="match status" value="1"/>
</dbReference>
<evidence type="ECO:0000256" key="4">
    <source>
        <dbReference type="ARBA" id="ARBA00022597"/>
    </source>
</evidence>
<feature type="transmembrane region" description="Helical" evidence="8">
    <location>
        <begin position="294"/>
        <end position="314"/>
    </location>
</feature>
<dbReference type="Proteomes" id="UP000192223">
    <property type="component" value="Unplaced"/>
</dbReference>
<keyword evidence="10" id="KW-1185">Reference proteome</keyword>
<feature type="transmembrane region" description="Helical" evidence="8">
    <location>
        <begin position="170"/>
        <end position="191"/>
    </location>
</feature>
<dbReference type="GeneID" id="108740453"/>
<evidence type="ECO:0000313" key="10">
    <source>
        <dbReference type="Proteomes" id="UP000192223"/>
    </source>
</evidence>
<feature type="transmembrane region" description="Helical" evidence="8">
    <location>
        <begin position="321"/>
        <end position="343"/>
    </location>
</feature>
<feature type="domain" description="Major facilitator superfamily (MFS) profile" evidence="9">
    <location>
        <begin position="15"/>
        <end position="447"/>
    </location>
</feature>
<keyword evidence="7 8" id="KW-0472">Membrane</keyword>
<evidence type="ECO:0000256" key="7">
    <source>
        <dbReference type="ARBA" id="ARBA00023136"/>
    </source>
</evidence>
<feature type="transmembrane region" description="Helical" evidence="8">
    <location>
        <begin position="12"/>
        <end position="34"/>
    </location>
</feature>
<proteinExistence type="predicted"/>
<feature type="transmembrane region" description="Helical" evidence="8">
    <location>
        <begin position="355"/>
        <end position="381"/>
    </location>
</feature>
<evidence type="ECO:0000256" key="5">
    <source>
        <dbReference type="ARBA" id="ARBA00022692"/>
    </source>
</evidence>
<dbReference type="InterPro" id="IPR005829">
    <property type="entry name" value="Sugar_transporter_CS"/>
</dbReference>
<name>A0A7F5RBG6_AGRPL</name>
<dbReference type="Pfam" id="PF00083">
    <property type="entry name" value="Sugar_tr"/>
    <property type="match status" value="1"/>
</dbReference>
<keyword evidence="4" id="KW-0762">Sugar transport</keyword>